<dbReference type="SFLD" id="SFLDG01136">
    <property type="entry name" value="C1.6:_Phosphoserine_Phosphatas"/>
    <property type="match status" value="1"/>
</dbReference>
<dbReference type="InterPro" id="IPR023214">
    <property type="entry name" value="HAD_sf"/>
</dbReference>
<proteinExistence type="inferred from homology"/>
<evidence type="ECO:0000313" key="13">
    <source>
        <dbReference type="EMBL" id="MBB1088145.1"/>
    </source>
</evidence>
<evidence type="ECO:0000256" key="5">
    <source>
        <dbReference type="ARBA" id="ARBA00013066"/>
    </source>
</evidence>
<gene>
    <name evidence="13" type="ORF">H4F99_06535</name>
</gene>
<accession>A0A7W3U3V0</accession>
<comment type="cofactor">
    <cofactor evidence="2 11 12">
        <name>Mg(2+)</name>
        <dbReference type="ChEBI" id="CHEBI:18420"/>
    </cofactor>
</comment>
<dbReference type="PANTHER" id="PTHR21485">
    <property type="entry name" value="HAD SUPERFAMILY MEMBERS CMAS AND KDSC"/>
    <property type="match status" value="1"/>
</dbReference>
<keyword evidence="8 11" id="KW-0378">Hydrolase</keyword>
<dbReference type="GO" id="GO:0009103">
    <property type="term" value="P:lipopolysaccharide biosynthetic process"/>
    <property type="evidence" value="ECO:0007669"/>
    <property type="project" value="UniProtKB-UniRule"/>
</dbReference>
<evidence type="ECO:0000256" key="1">
    <source>
        <dbReference type="ARBA" id="ARBA00000898"/>
    </source>
</evidence>
<dbReference type="InterPro" id="IPR010023">
    <property type="entry name" value="KdsC_fam"/>
</dbReference>
<dbReference type="AlphaFoldDB" id="A0A7W3U3V0"/>
<evidence type="ECO:0000256" key="12">
    <source>
        <dbReference type="PIRSR" id="PIRSR006118-2"/>
    </source>
</evidence>
<keyword evidence="14" id="KW-1185">Reference proteome</keyword>
<dbReference type="EMBL" id="JACHTE010000004">
    <property type="protein sequence ID" value="MBB1088145.1"/>
    <property type="molecule type" value="Genomic_DNA"/>
</dbReference>
<keyword evidence="11" id="KW-0448">Lipopolysaccharide biosynthesis</keyword>
<comment type="catalytic activity">
    <reaction evidence="1 11">
        <text>3-deoxy-alpha-D-manno-2-octulosonate-8-phosphate + H2O = 3-deoxy-alpha-D-manno-oct-2-ulosonate + phosphate</text>
        <dbReference type="Rhea" id="RHEA:11500"/>
        <dbReference type="ChEBI" id="CHEBI:15377"/>
        <dbReference type="ChEBI" id="CHEBI:43474"/>
        <dbReference type="ChEBI" id="CHEBI:85985"/>
        <dbReference type="ChEBI" id="CHEBI:85986"/>
        <dbReference type="EC" id="3.1.3.45"/>
    </reaction>
</comment>
<comment type="subunit">
    <text evidence="4 11">Homotetramer.</text>
</comment>
<dbReference type="SFLD" id="SFLDG01138">
    <property type="entry name" value="C1.6.2:_Deoxy-d-mannose-octulo"/>
    <property type="match status" value="1"/>
</dbReference>
<dbReference type="Proteomes" id="UP000552587">
    <property type="component" value="Unassembled WGS sequence"/>
</dbReference>
<dbReference type="PANTHER" id="PTHR21485:SF3">
    <property type="entry name" value="N-ACYLNEURAMINATE CYTIDYLYLTRANSFERASE"/>
    <property type="match status" value="1"/>
</dbReference>
<comment type="function">
    <text evidence="11">Catalyzes the hydrolysis of 3-deoxy-D-manno-octulosonate 8-phosphate (KDO 8-P) to 3-deoxy-D-manno-octulosonate (KDO) and inorganic phosphate.</text>
</comment>
<dbReference type="FunFam" id="3.40.50.1000:FF:000029">
    <property type="entry name" value="3-deoxy-D-manno-octulosonate 8-phosphate phosphatase KdsC"/>
    <property type="match status" value="1"/>
</dbReference>
<evidence type="ECO:0000256" key="10">
    <source>
        <dbReference type="ARBA" id="ARBA00031051"/>
    </source>
</evidence>
<dbReference type="InterPro" id="IPR050793">
    <property type="entry name" value="CMP-NeuNAc_synthase"/>
</dbReference>
<evidence type="ECO:0000256" key="8">
    <source>
        <dbReference type="ARBA" id="ARBA00022801"/>
    </source>
</evidence>
<sequence>MPYSHLNDYPADIRERAARVRLACFDVDGTLTDGRLGFDSDGRELKAFHVHDGLGLVMLRRSGIAVAFVTARASAVAERRAEELGVEAHTGVKDKHACVQAIADRLGIGMEAVSFMGDDLPDLKVIPHVGFSAAPADAHPWMRERVHWRTRALAGRGAAREFCDLLLAAQGHAEALLADIAGSTGGPASDGRRA</sequence>
<evidence type="ECO:0000256" key="11">
    <source>
        <dbReference type="PIRNR" id="PIRNR006118"/>
    </source>
</evidence>
<feature type="binding site" evidence="12">
    <location>
        <position position="28"/>
    </location>
    <ligand>
        <name>substrate</name>
    </ligand>
</feature>
<reference evidence="13 14" key="1">
    <citation type="submission" date="2020-07" db="EMBL/GenBank/DDBJ databases">
        <authorList>
            <person name="Xu S."/>
            <person name="Li A."/>
        </authorList>
    </citation>
    <scope>NUCLEOTIDE SEQUENCE [LARGE SCALE GENOMIC DNA]</scope>
    <source>
        <strain evidence="13 14">SG-8</strain>
    </source>
</reference>
<dbReference type="EC" id="3.1.3.45" evidence="5 11"/>
<dbReference type="CDD" id="cd01630">
    <property type="entry name" value="HAD_KDO-like"/>
    <property type="match status" value="1"/>
</dbReference>
<organism evidence="13 14">
    <name type="scientific">Marilutibacter penaei</name>
    <dbReference type="NCBI Taxonomy" id="2759900"/>
    <lineage>
        <taxon>Bacteria</taxon>
        <taxon>Pseudomonadati</taxon>
        <taxon>Pseudomonadota</taxon>
        <taxon>Gammaproteobacteria</taxon>
        <taxon>Lysobacterales</taxon>
        <taxon>Lysobacteraceae</taxon>
        <taxon>Marilutibacter</taxon>
    </lineage>
</organism>
<dbReference type="Gene3D" id="3.40.50.1000">
    <property type="entry name" value="HAD superfamily/HAD-like"/>
    <property type="match status" value="1"/>
</dbReference>
<evidence type="ECO:0000256" key="7">
    <source>
        <dbReference type="ARBA" id="ARBA00022723"/>
    </source>
</evidence>
<evidence type="ECO:0000256" key="6">
    <source>
        <dbReference type="ARBA" id="ARBA00020092"/>
    </source>
</evidence>
<comment type="caution">
    <text evidence="13">The sequence shown here is derived from an EMBL/GenBank/DDBJ whole genome shotgun (WGS) entry which is preliminary data.</text>
</comment>
<feature type="binding site" evidence="12">
    <location>
        <position position="118"/>
    </location>
    <ligand>
        <name>Mg(2+)</name>
        <dbReference type="ChEBI" id="CHEBI:18420"/>
    </ligand>
</feature>
<keyword evidence="7 11" id="KW-0479">Metal-binding</keyword>
<comment type="similarity">
    <text evidence="3 11">Belongs to the KdsC family.</text>
</comment>
<evidence type="ECO:0000313" key="14">
    <source>
        <dbReference type="Proteomes" id="UP000552587"/>
    </source>
</evidence>
<dbReference type="GO" id="GO:0046872">
    <property type="term" value="F:metal ion binding"/>
    <property type="evidence" value="ECO:0007669"/>
    <property type="project" value="UniProtKB-UniRule"/>
</dbReference>
<dbReference type="InterPro" id="IPR036412">
    <property type="entry name" value="HAD-like_sf"/>
</dbReference>
<name>A0A7W3U3V0_9GAMM</name>
<evidence type="ECO:0000256" key="4">
    <source>
        <dbReference type="ARBA" id="ARBA00011881"/>
    </source>
</evidence>
<dbReference type="NCBIfam" id="TIGR01670">
    <property type="entry name" value="KdsC-phosphatas"/>
    <property type="match status" value="1"/>
</dbReference>
<feature type="binding site" evidence="12">
    <location>
        <position position="26"/>
    </location>
    <ligand>
        <name>Mg(2+)</name>
        <dbReference type="ChEBI" id="CHEBI:18420"/>
    </ligand>
</feature>
<evidence type="ECO:0000256" key="3">
    <source>
        <dbReference type="ARBA" id="ARBA00005893"/>
    </source>
</evidence>
<dbReference type="SFLD" id="SFLDS00003">
    <property type="entry name" value="Haloacid_Dehalogenase"/>
    <property type="match status" value="1"/>
</dbReference>
<evidence type="ECO:0000256" key="9">
    <source>
        <dbReference type="ARBA" id="ARBA00022842"/>
    </source>
</evidence>
<protein>
    <recommendedName>
        <fullName evidence="6 11">3-deoxy-D-manno-octulosonate 8-phosphate phosphatase KdsC</fullName>
        <ecNumber evidence="5 11">3.1.3.45</ecNumber>
    </recommendedName>
    <alternativeName>
        <fullName evidence="10 11">KDO 8-P phosphatase</fullName>
    </alternativeName>
</protein>
<dbReference type="RefSeq" id="WP_182668925.1">
    <property type="nucleotide sequence ID" value="NZ_JACHTE010000004.1"/>
</dbReference>
<dbReference type="SUPFAM" id="SSF56784">
    <property type="entry name" value="HAD-like"/>
    <property type="match status" value="1"/>
</dbReference>
<dbReference type="GO" id="GO:0008781">
    <property type="term" value="F:N-acylneuraminate cytidylyltransferase activity"/>
    <property type="evidence" value="ECO:0007669"/>
    <property type="project" value="TreeGrafter"/>
</dbReference>
<dbReference type="GO" id="GO:0019143">
    <property type="term" value="F:3-deoxy-manno-octulosonate-8-phosphatase activity"/>
    <property type="evidence" value="ECO:0007669"/>
    <property type="project" value="UniProtKB-UniRule"/>
</dbReference>
<keyword evidence="9 11" id="KW-0460">Magnesium</keyword>
<dbReference type="PIRSF" id="PIRSF006118">
    <property type="entry name" value="KDO8-P_Ptase"/>
    <property type="match status" value="1"/>
</dbReference>
<evidence type="ECO:0000256" key="2">
    <source>
        <dbReference type="ARBA" id="ARBA00001946"/>
    </source>
</evidence>